<accession>A0A6M0Q2C7</accession>
<organism evidence="1 2">
    <name type="scientific">Bacillus mesophilus</name>
    <dbReference type="NCBI Taxonomy" id="1808955"/>
    <lineage>
        <taxon>Bacteria</taxon>
        <taxon>Bacillati</taxon>
        <taxon>Bacillota</taxon>
        <taxon>Bacilli</taxon>
        <taxon>Bacillales</taxon>
        <taxon>Bacillaceae</taxon>
        <taxon>Bacillus</taxon>
    </lineage>
</organism>
<evidence type="ECO:0000313" key="1">
    <source>
        <dbReference type="EMBL" id="NEY70437.1"/>
    </source>
</evidence>
<dbReference type="RefSeq" id="WP_163177040.1">
    <property type="nucleotide sequence ID" value="NZ_JAAIWM010000001.1"/>
</dbReference>
<reference evidence="1 2" key="1">
    <citation type="submission" date="2020-02" db="EMBL/GenBank/DDBJ databases">
        <title>Bacillus aquiflavi sp. nov., isolated from yellow water of strong flavor Chinese baijiu in Yibin region of China.</title>
        <authorList>
            <person name="Xie J."/>
        </authorList>
    </citation>
    <scope>NUCLEOTIDE SEQUENCE [LARGE SCALE GENOMIC DNA]</scope>
    <source>
        <strain evidence="1 2">SA4</strain>
    </source>
</reference>
<sequence>MYPTYRAPQTHDQRFPFLPFLAGLAVSPLLYGPRPFYGPFYGPRPFYGPFYGAPYGYPYGFPYGGYYR</sequence>
<proteinExistence type="predicted"/>
<evidence type="ECO:0000313" key="2">
    <source>
        <dbReference type="Proteomes" id="UP000481043"/>
    </source>
</evidence>
<name>A0A6M0Q2C7_9BACI</name>
<dbReference type="EMBL" id="JAAIWM010000001">
    <property type="protein sequence ID" value="NEY70437.1"/>
    <property type="molecule type" value="Genomic_DNA"/>
</dbReference>
<keyword evidence="2" id="KW-1185">Reference proteome</keyword>
<dbReference type="AlphaFoldDB" id="A0A6M0Q2C7"/>
<protein>
    <submittedName>
        <fullName evidence="1">Penicillin-binding protein</fullName>
    </submittedName>
</protein>
<gene>
    <name evidence="1" type="ORF">G4D63_01660</name>
</gene>
<comment type="caution">
    <text evidence="1">The sequence shown here is derived from an EMBL/GenBank/DDBJ whole genome shotgun (WGS) entry which is preliminary data.</text>
</comment>
<dbReference type="Proteomes" id="UP000481043">
    <property type="component" value="Unassembled WGS sequence"/>
</dbReference>